<feature type="region of interest" description="Disordered" evidence="1">
    <location>
        <begin position="294"/>
        <end position="350"/>
    </location>
</feature>
<sequence>MLTECKIVGQILLDHPLSYALTATANVPAVYLQQFWKTVRKVPNTEDTIIFTMDTQNITYTMDMFRGTLKLLVETPNNLFVASVNIEVIQSFMQTVGYQGVVDKVSAFFMKFLSQPWQTMFKVFNSCLTTRTRHDQTKINILQLFHVVVNRTNVDYAALLWLDFMNYVSQKKDVIQYPRFTKLIIAELMKKFLSIPPRLKEDYHSIKDDIILICATDDYRGYKTLFVNVVVPMNQPQLVVSTQGMHRSTPRVNRTPTLITTSPQGKKRKQREKDVESYADKFVASIIHDDVDDFEDRIKPGSHKEHPEVVDDDDDNKEEKKDEKKGDEIDSLENRTEKMQTLIPTTPRSSRINLASDKNIAQELMDIVSLSTPTTSKDSHKKICISSKYNHLPRALQDDATPEGEKRVKRYKTSKSSKSARASSSKQSAKDSTTYVSKQQHQQQEWVAWEEETVINEDEVILEDETPELITKFQNVDKRVPTIFDHARMEATLNDMLSNQFRNTEEYAYHLEQATNLMEHQIV</sequence>
<gene>
    <name evidence="2" type="ORF">Tco_0747687</name>
</gene>
<keyword evidence="3" id="KW-1185">Reference proteome</keyword>
<comment type="caution">
    <text evidence="2">The sequence shown here is derived from an EMBL/GenBank/DDBJ whole genome shotgun (WGS) entry which is preliminary data.</text>
</comment>
<feature type="region of interest" description="Disordered" evidence="1">
    <location>
        <begin position="395"/>
        <end position="437"/>
    </location>
</feature>
<reference evidence="2" key="2">
    <citation type="submission" date="2022-01" db="EMBL/GenBank/DDBJ databases">
        <authorList>
            <person name="Yamashiro T."/>
            <person name="Shiraishi A."/>
            <person name="Satake H."/>
            <person name="Nakayama K."/>
        </authorList>
    </citation>
    <scope>NUCLEOTIDE SEQUENCE</scope>
</reference>
<evidence type="ECO:0000313" key="3">
    <source>
        <dbReference type="Proteomes" id="UP001151760"/>
    </source>
</evidence>
<feature type="compositionally biased region" description="Basic and acidic residues" evidence="1">
    <location>
        <begin position="317"/>
        <end position="338"/>
    </location>
</feature>
<feature type="region of interest" description="Disordered" evidence="1">
    <location>
        <begin position="242"/>
        <end position="275"/>
    </location>
</feature>
<protein>
    <submittedName>
        <fullName evidence="2">Uncharacterized protein</fullName>
    </submittedName>
</protein>
<feature type="compositionally biased region" description="Basic and acidic residues" evidence="1">
    <location>
        <begin position="296"/>
        <end position="309"/>
    </location>
</feature>
<evidence type="ECO:0000256" key="1">
    <source>
        <dbReference type="SAM" id="MobiDB-lite"/>
    </source>
</evidence>
<dbReference type="Proteomes" id="UP001151760">
    <property type="component" value="Unassembled WGS sequence"/>
</dbReference>
<feature type="compositionally biased region" description="Low complexity" evidence="1">
    <location>
        <begin position="416"/>
        <end position="434"/>
    </location>
</feature>
<accession>A0ABQ4YUK9</accession>
<dbReference type="EMBL" id="BQNB010010726">
    <property type="protein sequence ID" value="GJS81146.1"/>
    <property type="molecule type" value="Genomic_DNA"/>
</dbReference>
<name>A0ABQ4YUK9_9ASTR</name>
<reference evidence="2" key="1">
    <citation type="journal article" date="2022" name="Int. J. Mol. Sci.">
        <title>Draft Genome of Tanacetum Coccineum: Genomic Comparison of Closely Related Tanacetum-Family Plants.</title>
        <authorList>
            <person name="Yamashiro T."/>
            <person name="Shiraishi A."/>
            <person name="Nakayama K."/>
            <person name="Satake H."/>
        </authorList>
    </citation>
    <scope>NUCLEOTIDE SEQUENCE</scope>
</reference>
<evidence type="ECO:0000313" key="2">
    <source>
        <dbReference type="EMBL" id="GJS81146.1"/>
    </source>
</evidence>
<feature type="compositionally biased region" description="Polar residues" evidence="1">
    <location>
        <begin position="242"/>
        <end position="264"/>
    </location>
</feature>
<proteinExistence type="predicted"/>
<organism evidence="2 3">
    <name type="scientific">Tanacetum coccineum</name>
    <dbReference type="NCBI Taxonomy" id="301880"/>
    <lineage>
        <taxon>Eukaryota</taxon>
        <taxon>Viridiplantae</taxon>
        <taxon>Streptophyta</taxon>
        <taxon>Embryophyta</taxon>
        <taxon>Tracheophyta</taxon>
        <taxon>Spermatophyta</taxon>
        <taxon>Magnoliopsida</taxon>
        <taxon>eudicotyledons</taxon>
        <taxon>Gunneridae</taxon>
        <taxon>Pentapetalae</taxon>
        <taxon>asterids</taxon>
        <taxon>campanulids</taxon>
        <taxon>Asterales</taxon>
        <taxon>Asteraceae</taxon>
        <taxon>Asteroideae</taxon>
        <taxon>Anthemideae</taxon>
        <taxon>Anthemidinae</taxon>
        <taxon>Tanacetum</taxon>
    </lineage>
</organism>